<keyword evidence="8" id="KW-0675">Receptor</keyword>
<evidence type="ECO:0000259" key="11">
    <source>
        <dbReference type="Pfam" id="PF08263"/>
    </source>
</evidence>
<dbReference type="PROSITE" id="PS51450">
    <property type="entry name" value="LRR"/>
    <property type="match status" value="1"/>
</dbReference>
<name>A0ABU6Z530_9FABA</name>
<accession>A0ABU6Z530</accession>
<feature type="domain" description="Leucine-rich repeat-containing N-terminal plant-type" evidence="11">
    <location>
        <begin position="27"/>
        <end position="57"/>
    </location>
</feature>
<proteinExistence type="predicted"/>
<dbReference type="EMBL" id="JASCZI010271909">
    <property type="protein sequence ID" value="MED6217350.1"/>
    <property type="molecule type" value="Genomic_DNA"/>
</dbReference>
<keyword evidence="5" id="KW-0677">Repeat</keyword>
<keyword evidence="3" id="KW-0812">Transmembrane</keyword>
<evidence type="ECO:0000313" key="12">
    <source>
        <dbReference type="EMBL" id="MED6217350.1"/>
    </source>
</evidence>
<evidence type="ECO:0000256" key="5">
    <source>
        <dbReference type="ARBA" id="ARBA00022737"/>
    </source>
</evidence>
<reference evidence="12 13" key="1">
    <citation type="journal article" date="2023" name="Plants (Basel)">
        <title>Bridging the Gap: Combining Genomics and Transcriptomics Approaches to Understand Stylosanthes scabra, an Orphan Legume from the Brazilian Caatinga.</title>
        <authorList>
            <person name="Ferreira-Neto J.R.C."/>
            <person name="da Silva M.D."/>
            <person name="Binneck E."/>
            <person name="de Melo N.F."/>
            <person name="da Silva R.H."/>
            <person name="de Melo A.L.T.M."/>
            <person name="Pandolfi V."/>
            <person name="Bustamante F.O."/>
            <person name="Brasileiro-Vidal A.C."/>
            <person name="Benko-Iseppon A.M."/>
        </authorList>
    </citation>
    <scope>NUCLEOTIDE SEQUENCE [LARGE SCALE GENOMIC DNA]</scope>
    <source>
        <tissue evidence="12">Leaves</tissue>
    </source>
</reference>
<dbReference type="InterPro" id="IPR001611">
    <property type="entry name" value="Leu-rich_rpt"/>
</dbReference>
<keyword evidence="4 10" id="KW-0732">Signal</keyword>
<evidence type="ECO:0000256" key="1">
    <source>
        <dbReference type="ARBA" id="ARBA00004167"/>
    </source>
</evidence>
<dbReference type="SUPFAM" id="SSF52058">
    <property type="entry name" value="L domain-like"/>
    <property type="match status" value="3"/>
</dbReference>
<dbReference type="Pfam" id="PF13855">
    <property type="entry name" value="LRR_8"/>
    <property type="match status" value="1"/>
</dbReference>
<protein>
    <recommendedName>
        <fullName evidence="11">Leucine-rich repeat-containing N-terminal plant-type domain-containing protein</fullName>
    </recommendedName>
</protein>
<evidence type="ECO:0000256" key="2">
    <source>
        <dbReference type="ARBA" id="ARBA00022614"/>
    </source>
</evidence>
<evidence type="ECO:0000256" key="3">
    <source>
        <dbReference type="ARBA" id="ARBA00022692"/>
    </source>
</evidence>
<keyword evidence="2" id="KW-0433">Leucine-rich repeat</keyword>
<dbReference type="Pfam" id="PF00560">
    <property type="entry name" value="LRR_1"/>
    <property type="match status" value="6"/>
</dbReference>
<comment type="subcellular location">
    <subcellularLocation>
        <location evidence="1">Membrane</location>
        <topology evidence="1">Single-pass membrane protein</topology>
    </subcellularLocation>
</comment>
<organism evidence="12 13">
    <name type="scientific">Stylosanthes scabra</name>
    <dbReference type="NCBI Taxonomy" id="79078"/>
    <lineage>
        <taxon>Eukaryota</taxon>
        <taxon>Viridiplantae</taxon>
        <taxon>Streptophyta</taxon>
        <taxon>Embryophyta</taxon>
        <taxon>Tracheophyta</taxon>
        <taxon>Spermatophyta</taxon>
        <taxon>Magnoliopsida</taxon>
        <taxon>eudicotyledons</taxon>
        <taxon>Gunneridae</taxon>
        <taxon>Pentapetalae</taxon>
        <taxon>rosids</taxon>
        <taxon>fabids</taxon>
        <taxon>Fabales</taxon>
        <taxon>Fabaceae</taxon>
        <taxon>Papilionoideae</taxon>
        <taxon>50 kb inversion clade</taxon>
        <taxon>dalbergioids sensu lato</taxon>
        <taxon>Dalbergieae</taxon>
        <taxon>Pterocarpus clade</taxon>
        <taxon>Stylosanthes</taxon>
    </lineage>
</organism>
<evidence type="ECO:0000256" key="7">
    <source>
        <dbReference type="ARBA" id="ARBA00023136"/>
    </source>
</evidence>
<dbReference type="InterPro" id="IPR013210">
    <property type="entry name" value="LRR_N_plant-typ"/>
</dbReference>
<dbReference type="SMART" id="SM00369">
    <property type="entry name" value="LRR_TYP"/>
    <property type="match status" value="6"/>
</dbReference>
<evidence type="ECO:0000256" key="8">
    <source>
        <dbReference type="ARBA" id="ARBA00023170"/>
    </source>
</evidence>
<keyword evidence="7" id="KW-0472">Membrane</keyword>
<dbReference type="InterPro" id="IPR003591">
    <property type="entry name" value="Leu-rich_rpt_typical-subtyp"/>
</dbReference>
<feature type="signal peptide" evidence="10">
    <location>
        <begin position="1"/>
        <end position="20"/>
    </location>
</feature>
<dbReference type="PANTHER" id="PTHR47986">
    <property type="entry name" value="OSJNBA0070M12.3 PROTEIN"/>
    <property type="match status" value="1"/>
</dbReference>
<feature type="domain" description="Leucine-rich repeat-containing N-terminal plant-type" evidence="11">
    <location>
        <begin position="471"/>
        <end position="501"/>
    </location>
</feature>
<feature type="domain" description="Leucine-rich repeat-containing N-terminal plant-type" evidence="11">
    <location>
        <begin position="330"/>
        <end position="362"/>
    </location>
</feature>
<feature type="chain" id="PRO_5045962342" description="Leucine-rich repeat-containing N-terminal plant-type domain-containing protein" evidence="10">
    <location>
        <begin position="21"/>
        <end position="751"/>
    </location>
</feature>
<dbReference type="PANTHER" id="PTHR47986:SF10">
    <property type="entry name" value="RECEPTOR-LIKE KINASE TMK4"/>
    <property type="match status" value="1"/>
</dbReference>
<dbReference type="Pfam" id="PF08263">
    <property type="entry name" value="LRRNT_2"/>
    <property type="match status" value="3"/>
</dbReference>
<keyword evidence="13" id="KW-1185">Reference proteome</keyword>
<evidence type="ECO:0000256" key="4">
    <source>
        <dbReference type="ARBA" id="ARBA00022729"/>
    </source>
</evidence>
<evidence type="ECO:0000256" key="9">
    <source>
        <dbReference type="ARBA" id="ARBA00023180"/>
    </source>
</evidence>
<evidence type="ECO:0000256" key="10">
    <source>
        <dbReference type="SAM" id="SignalP"/>
    </source>
</evidence>
<dbReference type="Proteomes" id="UP001341840">
    <property type="component" value="Unassembled WGS sequence"/>
</dbReference>
<evidence type="ECO:0000313" key="13">
    <source>
        <dbReference type="Proteomes" id="UP001341840"/>
    </source>
</evidence>
<dbReference type="Gene3D" id="3.80.10.10">
    <property type="entry name" value="Ribonuclease Inhibitor"/>
    <property type="match status" value="3"/>
</dbReference>
<comment type="caution">
    <text evidence="12">The sequence shown here is derived from an EMBL/GenBank/DDBJ whole genome shotgun (WGS) entry which is preliminary data.</text>
</comment>
<dbReference type="InterPro" id="IPR032675">
    <property type="entry name" value="LRR_dom_sf"/>
</dbReference>
<dbReference type="InterPro" id="IPR052422">
    <property type="entry name" value="Auxin_Ser/Thr_Kinase"/>
</dbReference>
<dbReference type="PRINTS" id="PR00019">
    <property type="entry name" value="LEURICHRPT"/>
</dbReference>
<sequence>MASNKLVLIIVLLPSIIIIAEDEEDAVMIKLMEALTPTPHGWSNKTSHCNWAGITCDNYQNRVTAIELGGYSLTGILPSNLNSLYNLVLLDLSNNNLTGPLPSLANLTLLHFVNLEVNNFTSIPPGTFDGLFRLELLSLGNNINLAPWTFPTNFIFTHHDDYFFLPLQTLRLDATNMQGNLPDTFHIFPRLRYLSLNGNNLTGILPNSLARTEMKELLLHDQKIGFEGSLHVLSTMTHLTGVQLQNNKFKGPIPNLSNSPNLVTLRLDNNFLTGVVPPFLASLPNLGYLYLSNMLRAPIPNFPSHIRDISLYPINRLCPEFAGLCDQMVLLDIAETYGNPVKLTDSWKWDNPNCQNWDFIVCRGQDRKVVVVNLERQGLMGMITPEFANLTDLKALNLSGNNLTGSIPSSLVTLSQLGSLDLSYNNLSGEIPEFPTRVKLNTTGNPLLRNSQRHSTFPILWVTAEDEEDAVMIKLMEALTPTPHGWSNNTSHCNWTGITCDKDFKTVTRIQLSGHSLTGVLPSNLNDLSDLKQLNLSHNNLTGPVPFLTDLFFLKNVDLSFNNFTSINNDSFRGLLSLRRLILANNLNLAPWTFSTYLNLSKTDTVLEFLSLTTTNLYSTLPDIFTSFPRLRKLHLSDNNLTGEIPRSLAHTEIEFLSLNNQRSAFTGSIALLSSLIHLYKVKLQHNKFTGHTPDLTNLYYLRELRLDNNFLTGTVPSSLADLPRLKQVSLENNMLIGPLPKFGKDVKLTF</sequence>
<keyword evidence="9" id="KW-0325">Glycoprotein</keyword>
<keyword evidence="6" id="KW-1133">Transmembrane helix</keyword>
<evidence type="ECO:0000256" key="6">
    <source>
        <dbReference type="ARBA" id="ARBA00022989"/>
    </source>
</evidence>
<gene>
    <name evidence="12" type="ORF">PIB30_016974</name>
</gene>